<dbReference type="Proteomes" id="UP000015241">
    <property type="component" value="Unassembled WGS sequence"/>
</dbReference>
<dbReference type="HOGENOM" id="CLU_1885811_0_0_1"/>
<dbReference type="InParanoid" id="S8EZF7"/>
<proteinExistence type="predicted"/>
<evidence type="ECO:0000313" key="1">
    <source>
        <dbReference type="EMBL" id="EPS94960.1"/>
    </source>
</evidence>
<dbReference type="AlphaFoldDB" id="S8EZF7"/>
<name>S8EZF7_FOMSC</name>
<keyword evidence="2" id="KW-1185">Reference proteome</keyword>
<organism evidence="1 2">
    <name type="scientific">Fomitopsis schrenkii</name>
    <name type="common">Brown rot fungus</name>
    <dbReference type="NCBI Taxonomy" id="2126942"/>
    <lineage>
        <taxon>Eukaryota</taxon>
        <taxon>Fungi</taxon>
        <taxon>Dikarya</taxon>
        <taxon>Basidiomycota</taxon>
        <taxon>Agaricomycotina</taxon>
        <taxon>Agaricomycetes</taxon>
        <taxon>Polyporales</taxon>
        <taxon>Fomitopsis</taxon>
    </lineage>
</organism>
<evidence type="ECO:0000313" key="2">
    <source>
        <dbReference type="Proteomes" id="UP000015241"/>
    </source>
</evidence>
<protein>
    <submittedName>
        <fullName evidence="1">Uncharacterized protein</fullName>
    </submittedName>
</protein>
<reference evidence="1 2" key="1">
    <citation type="journal article" date="2012" name="Science">
        <title>The Paleozoic origin of enzymatic lignin decomposition reconstructed from 31 fungal genomes.</title>
        <authorList>
            <person name="Floudas D."/>
            <person name="Binder M."/>
            <person name="Riley R."/>
            <person name="Barry K."/>
            <person name="Blanchette R.A."/>
            <person name="Henrissat B."/>
            <person name="Martinez A.T."/>
            <person name="Otillar R."/>
            <person name="Spatafora J.W."/>
            <person name="Yadav J.S."/>
            <person name="Aerts A."/>
            <person name="Benoit I."/>
            <person name="Boyd A."/>
            <person name="Carlson A."/>
            <person name="Copeland A."/>
            <person name="Coutinho P.M."/>
            <person name="de Vries R.P."/>
            <person name="Ferreira P."/>
            <person name="Findley K."/>
            <person name="Foster B."/>
            <person name="Gaskell J."/>
            <person name="Glotzer D."/>
            <person name="Gorecki P."/>
            <person name="Heitman J."/>
            <person name="Hesse C."/>
            <person name="Hori C."/>
            <person name="Igarashi K."/>
            <person name="Jurgens J.A."/>
            <person name="Kallen N."/>
            <person name="Kersten P."/>
            <person name="Kohler A."/>
            <person name="Kuees U."/>
            <person name="Kumar T.K.A."/>
            <person name="Kuo A."/>
            <person name="LaButti K."/>
            <person name="Larrondo L.F."/>
            <person name="Lindquist E."/>
            <person name="Ling A."/>
            <person name="Lombard V."/>
            <person name="Lucas S."/>
            <person name="Lundell T."/>
            <person name="Martin R."/>
            <person name="McLaughlin D.J."/>
            <person name="Morgenstern I."/>
            <person name="Morin E."/>
            <person name="Murat C."/>
            <person name="Nagy L.G."/>
            <person name="Nolan M."/>
            <person name="Ohm R.A."/>
            <person name="Patyshakuliyeva A."/>
            <person name="Rokas A."/>
            <person name="Ruiz-Duenas F.J."/>
            <person name="Sabat G."/>
            <person name="Salamov A."/>
            <person name="Samejima M."/>
            <person name="Schmutz J."/>
            <person name="Slot J.C."/>
            <person name="St John F."/>
            <person name="Stenlid J."/>
            <person name="Sun H."/>
            <person name="Sun S."/>
            <person name="Syed K."/>
            <person name="Tsang A."/>
            <person name="Wiebenga A."/>
            <person name="Young D."/>
            <person name="Pisabarro A."/>
            <person name="Eastwood D.C."/>
            <person name="Martin F."/>
            <person name="Cullen D."/>
            <person name="Grigoriev I.V."/>
            <person name="Hibbett D.S."/>
        </authorList>
    </citation>
    <scope>NUCLEOTIDE SEQUENCE</scope>
    <source>
        <strain evidence="2">FP-58527</strain>
    </source>
</reference>
<sequence length="135" mass="15398">MPPAEDAARQTKYKLAATFCIDADDFEAVPRGQLKQTYAARKERLFAAYKLPTPRVTRIQAFFGVDTPPQLTCEWIDSQEHALEVCHSGAMDDRGSMHSLQRYAEQATREVIERLAQTERTMIEKNYRLCVLCGL</sequence>
<accession>S8EZF7</accession>
<dbReference type="EMBL" id="KE504218">
    <property type="protein sequence ID" value="EPS94960.1"/>
    <property type="molecule type" value="Genomic_DNA"/>
</dbReference>
<gene>
    <name evidence="1" type="ORF">FOMPIDRAFT_1019707</name>
</gene>